<keyword evidence="6 12" id="KW-0698">rRNA processing</keyword>
<accession>A0ABP9U5X3</accession>
<dbReference type="Pfam" id="PF04452">
    <property type="entry name" value="Methyltrans_RNA"/>
    <property type="match status" value="1"/>
</dbReference>
<evidence type="ECO:0000256" key="2">
    <source>
        <dbReference type="ARBA" id="ARBA00005528"/>
    </source>
</evidence>
<keyword evidence="7 12" id="KW-0489">Methyltransferase</keyword>
<comment type="caution">
    <text evidence="14">The sequence shown here is derived from an EMBL/GenBank/DDBJ whole genome shotgun (WGS) entry which is preliminary data.</text>
</comment>
<dbReference type="EMBL" id="BAABQM010000003">
    <property type="protein sequence ID" value="GAA5414730.1"/>
    <property type="molecule type" value="Genomic_DNA"/>
</dbReference>
<dbReference type="PANTHER" id="PTHR30027:SF3">
    <property type="entry name" value="16S RRNA (URACIL(1498)-N(3))-METHYLTRANSFERASE"/>
    <property type="match status" value="1"/>
</dbReference>
<dbReference type="PIRSF" id="PIRSF015601">
    <property type="entry name" value="MTase_slr0722"/>
    <property type="match status" value="1"/>
</dbReference>
<dbReference type="SUPFAM" id="SSF75217">
    <property type="entry name" value="alpha/beta knot"/>
    <property type="match status" value="1"/>
</dbReference>
<comment type="similarity">
    <text evidence="2 12">Belongs to the RNA methyltransferase RsmE family.</text>
</comment>
<evidence type="ECO:0000256" key="9">
    <source>
        <dbReference type="ARBA" id="ARBA00022691"/>
    </source>
</evidence>
<comment type="subcellular location">
    <subcellularLocation>
        <location evidence="1 12">Cytoplasm</location>
    </subcellularLocation>
</comment>
<evidence type="ECO:0000256" key="12">
    <source>
        <dbReference type="PIRNR" id="PIRNR015601"/>
    </source>
</evidence>
<evidence type="ECO:0000256" key="10">
    <source>
        <dbReference type="ARBA" id="ARBA00025699"/>
    </source>
</evidence>
<name>A0ABP9U5X3_9BACT</name>
<dbReference type="EC" id="2.1.1.193" evidence="3 12"/>
<evidence type="ECO:0000256" key="3">
    <source>
        <dbReference type="ARBA" id="ARBA00012328"/>
    </source>
</evidence>
<gene>
    <name evidence="14" type="ORF">UREOM_4410</name>
</gene>
<evidence type="ECO:0000256" key="6">
    <source>
        <dbReference type="ARBA" id="ARBA00022552"/>
    </source>
</evidence>
<evidence type="ECO:0000256" key="8">
    <source>
        <dbReference type="ARBA" id="ARBA00022679"/>
    </source>
</evidence>
<evidence type="ECO:0000256" key="5">
    <source>
        <dbReference type="ARBA" id="ARBA00022490"/>
    </source>
</evidence>
<evidence type="ECO:0000256" key="4">
    <source>
        <dbReference type="ARBA" id="ARBA00013673"/>
    </source>
</evidence>
<dbReference type="Gene3D" id="3.40.1280.10">
    <property type="match status" value="1"/>
</dbReference>
<comment type="function">
    <text evidence="10 12">Specifically methylates the N3 position of the uracil ring of uridine 1498 (m3U1498) in 16S rRNA. Acts on the fully assembled 30S ribosomal subunit.</text>
</comment>
<dbReference type="InterPro" id="IPR006700">
    <property type="entry name" value="RsmE"/>
</dbReference>
<keyword evidence="8 12" id="KW-0808">Transferase</keyword>
<dbReference type="Proteomes" id="UP001449582">
    <property type="component" value="Unassembled WGS sequence"/>
</dbReference>
<reference evidence="14" key="1">
    <citation type="submission" date="2024-02" db="EMBL/GenBank/DDBJ databases">
        <title>Draft genome sequence of new strains in genus Ureaplasma.</title>
        <authorList>
            <person name="Nakajima Y."/>
            <person name="Segawa T."/>
        </authorList>
    </citation>
    <scope>NUCLEOTIDE SEQUENCE [LARGE SCALE GENOMIC DNA]</scope>
    <source>
        <strain evidence="14">OM1</strain>
    </source>
</reference>
<evidence type="ECO:0000256" key="1">
    <source>
        <dbReference type="ARBA" id="ARBA00004496"/>
    </source>
</evidence>
<keyword evidence="9 12" id="KW-0949">S-adenosyl-L-methionine</keyword>
<comment type="catalytic activity">
    <reaction evidence="11 12">
        <text>uridine(1498) in 16S rRNA + S-adenosyl-L-methionine = N(3)-methyluridine(1498) in 16S rRNA + S-adenosyl-L-homocysteine + H(+)</text>
        <dbReference type="Rhea" id="RHEA:42920"/>
        <dbReference type="Rhea" id="RHEA-COMP:10283"/>
        <dbReference type="Rhea" id="RHEA-COMP:10284"/>
        <dbReference type="ChEBI" id="CHEBI:15378"/>
        <dbReference type="ChEBI" id="CHEBI:57856"/>
        <dbReference type="ChEBI" id="CHEBI:59789"/>
        <dbReference type="ChEBI" id="CHEBI:65315"/>
        <dbReference type="ChEBI" id="CHEBI:74502"/>
        <dbReference type="EC" id="2.1.1.193"/>
    </reaction>
</comment>
<keyword evidence="15" id="KW-1185">Reference proteome</keyword>
<dbReference type="InterPro" id="IPR046886">
    <property type="entry name" value="RsmE_MTase_dom"/>
</dbReference>
<dbReference type="NCBIfam" id="TIGR00046">
    <property type="entry name" value="RsmE family RNA methyltransferase"/>
    <property type="match status" value="1"/>
</dbReference>
<evidence type="ECO:0000256" key="11">
    <source>
        <dbReference type="ARBA" id="ARBA00047944"/>
    </source>
</evidence>
<dbReference type="Gene3D" id="2.40.240.20">
    <property type="entry name" value="Hypothetical PUA domain-like, domain 1"/>
    <property type="match status" value="1"/>
</dbReference>
<dbReference type="InterPro" id="IPR015947">
    <property type="entry name" value="PUA-like_sf"/>
</dbReference>
<sequence>MQKVFAKRLKNDTFSLFEDDENHLINVLRVKLNDQVICIFEEKKYLTEIIQFDPLLTRIVEVIPNDAEFNNLSLDLFQAVIKPKHMEWILAKATELQVDNIIPVMFNRSQKTNSIKLDRMQTIVYTAAKQSNRNIVPTVSETISSAEMIAAAQQYDLVVIPYENESGIHIGEALRQEVQKLQNVAEPKIAVIVGPEGGFSNTEIESLKTQPNVVLVGLSKTILRSDTASFYALSVILDFLLEQGY</sequence>
<dbReference type="PANTHER" id="PTHR30027">
    <property type="entry name" value="RIBOSOMAL RNA SMALL SUBUNIT METHYLTRANSFERASE E"/>
    <property type="match status" value="1"/>
</dbReference>
<dbReference type="CDD" id="cd18084">
    <property type="entry name" value="RsmE-like"/>
    <property type="match status" value="1"/>
</dbReference>
<dbReference type="RefSeq" id="WP_353289891.1">
    <property type="nucleotide sequence ID" value="NZ_BAABQM010000003.1"/>
</dbReference>
<organism evidence="14 15">
    <name type="scientific">Ureaplasma ceti</name>
    <dbReference type="NCBI Taxonomy" id="3119530"/>
    <lineage>
        <taxon>Bacteria</taxon>
        <taxon>Bacillati</taxon>
        <taxon>Mycoplasmatota</taxon>
        <taxon>Mycoplasmoidales</taxon>
        <taxon>Mycoplasmoidaceae</taxon>
        <taxon>Ureaplasma</taxon>
    </lineage>
</organism>
<protein>
    <recommendedName>
        <fullName evidence="4 12">Ribosomal RNA small subunit methyltransferase E</fullName>
        <ecNumber evidence="3 12">2.1.1.193</ecNumber>
    </recommendedName>
</protein>
<proteinExistence type="inferred from homology"/>
<keyword evidence="5 12" id="KW-0963">Cytoplasm</keyword>
<evidence type="ECO:0000313" key="15">
    <source>
        <dbReference type="Proteomes" id="UP001449582"/>
    </source>
</evidence>
<dbReference type="SUPFAM" id="SSF88697">
    <property type="entry name" value="PUA domain-like"/>
    <property type="match status" value="1"/>
</dbReference>
<dbReference type="InterPro" id="IPR029026">
    <property type="entry name" value="tRNA_m1G_MTases_N"/>
</dbReference>
<dbReference type="InterPro" id="IPR029028">
    <property type="entry name" value="Alpha/beta_knot_MTases"/>
</dbReference>
<evidence type="ECO:0000259" key="13">
    <source>
        <dbReference type="Pfam" id="PF04452"/>
    </source>
</evidence>
<feature type="domain" description="Ribosomal RNA small subunit methyltransferase E methyltransferase" evidence="13">
    <location>
        <begin position="71"/>
        <end position="236"/>
    </location>
</feature>
<evidence type="ECO:0000256" key="7">
    <source>
        <dbReference type="ARBA" id="ARBA00022603"/>
    </source>
</evidence>
<evidence type="ECO:0000313" key="14">
    <source>
        <dbReference type="EMBL" id="GAA5414730.1"/>
    </source>
</evidence>